<dbReference type="InterPro" id="IPR000182">
    <property type="entry name" value="GNAT_dom"/>
</dbReference>
<dbReference type="Proteomes" id="UP000199634">
    <property type="component" value="Unassembled WGS sequence"/>
</dbReference>
<evidence type="ECO:0000313" key="3">
    <source>
        <dbReference type="Proteomes" id="UP000199634"/>
    </source>
</evidence>
<protein>
    <recommendedName>
        <fullName evidence="1">N-acetyltransferase domain-containing protein</fullName>
    </recommendedName>
</protein>
<evidence type="ECO:0000313" key="2">
    <source>
        <dbReference type="EMBL" id="SEH59655.1"/>
    </source>
</evidence>
<evidence type="ECO:0000259" key="1">
    <source>
        <dbReference type="PROSITE" id="PS51186"/>
    </source>
</evidence>
<dbReference type="PROSITE" id="PS51186">
    <property type="entry name" value="GNAT"/>
    <property type="match status" value="1"/>
</dbReference>
<dbReference type="RefSeq" id="WP_091095772.1">
    <property type="nucleotide sequence ID" value="NZ_FNXE01000003.1"/>
</dbReference>
<gene>
    <name evidence="2" type="ORF">SAMN02927937_00397</name>
</gene>
<dbReference type="SUPFAM" id="SSF55729">
    <property type="entry name" value="Acyl-CoA N-acyltransferases (Nat)"/>
    <property type="match status" value="1"/>
</dbReference>
<dbReference type="AlphaFoldDB" id="A0A1H6JFX5"/>
<dbReference type="EMBL" id="FNXE01000003">
    <property type="protein sequence ID" value="SEH59655.1"/>
    <property type="molecule type" value="Genomic_DNA"/>
</dbReference>
<dbReference type="STRING" id="1159016.SAMN02927937_00397"/>
<accession>A0A1H6JFX5</accession>
<reference evidence="2 3" key="1">
    <citation type="submission" date="2016-10" db="EMBL/GenBank/DDBJ databases">
        <authorList>
            <person name="de Groot N.N."/>
        </authorList>
    </citation>
    <scope>NUCLEOTIDE SEQUENCE [LARGE SCALE GENOMIC DNA]</scope>
    <source>
        <strain evidence="2 3">CGMCC 1.10825</strain>
    </source>
</reference>
<proteinExistence type="predicted"/>
<feature type="domain" description="N-acetyltransferase" evidence="1">
    <location>
        <begin position="1"/>
        <end position="163"/>
    </location>
</feature>
<keyword evidence="3" id="KW-1185">Reference proteome</keyword>
<organism evidence="2 3">
    <name type="scientific">Paenimyroides marinum</name>
    <dbReference type="NCBI Taxonomy" id="1159016"/>
    <lineage>
        <taxon>Bacteria</taxon>
        <taxon>Pseudomonadati</taxon>
        <taxon>Bacteroidota</taxon>
        <taxon>Flavobacteriia</taxon>
        <taxon>Flavobacteriales</taxon>
        <taxon>Flavobacteriaceae</taxon>
        <taxon>Paenimyroides</taxon>
    </lineage>
</organism>
<dbReference type="Pfam" id="PF00583">
    <property type="entry name" value="Acetyltransf_1"/>
    <property type="match status" value="1"/>
</dbReference>
<dbReference type="Gene3D" id="3.40.630.30">
    <property type="match status" value="1"/>
</dbReference>
<name>A0A1H6JFX5_9FLAO</name>
<dbReference type="OrthoDB" id="9796381at2"/>
<dbReference type="InterPro" id="IPR016181">
    <property type="entry name" value="Acyl_CoA_acyltransferase"/>
</dbReference>
<dbReference type="GO" id="GO:0016747">
    <property type="term" value="F:acyltransferase activity, transferring groups other than amino-acyl groups"/>
    <property type="evidence" value="ECO:0007669"/>
    <property type="project" value="InterPro"/>
</dbReference>
<sequence>MTIEIATPNQLNHIMQVIDDARAIMRKNGNHTQWINGYPSAEIILNDISLNTGYICLHNNEIVGYFSFLKGNNPESTYQVIENGKWLNNEPYGVIHRLASNGKVKGVAKACFDFCFTQINNIKVDTNNNNTPMQNFLKKYGFTYCGVIYVNDGSPRDAFQMVV</sequence>